<dbReference type="AlphaFoldDB" id="A0A3N1MLT1"/>
<dbReference type="GO" id="GO:0005829">
    <property type="term" value="C:cytosol"/>
    <property type="evidence" value="ECO:0007669"/>
    <property type="project" value="TreeGrafter"/>
</dbReference>
<organism evidence="2 3">
    <name type="scientific">Stella humosa</name>
    <dbReference type="NCBI Taxonomy" id="94"/>
    <lineage>
        <taxon>Bacteria</taxon>
        <taxon>Pseudomonadati</taxon>
        <taxon>Pseudomonadota</taxon>
        <taxon>Alphaproteobacteria</taxon>
        <taxon>Rhodospirillales</taxon>
        <taxon>Stellaceae</taxon>
        <taxon>Stella</taxon>
    </lineage>
</organism>
<dbReference type="Pfam" id="PF02538">
    <property type="entry name" value="Hydantoinase_B"/>
    <property type="match status" value="1"/>
</dbReference>
<dbReference type="EMBL" id="RJKX01000011">
    <property type="protein sequence ID" value="ROQ01956.1"/>
    <property type="molecule type" value="Genomic_DNA"/>
</dbReference>
<dbReference type="PANTHER" id="PTHR11365">
    <property type="entry name" value="5-OXOPROLINASE RELATED"/>
    <property type="match status" value="1"/>
</dbReference>
<comment type="caution">
    <text evidence="2">The sequence shown here is derived from an EMBL/GenBank/DDBJ whole genome shotgun (WGS) entry which is preliminary data.</text>
</comment>
<dbReference type="Proteomes" id="UP000278222">
    <property type="component" value="Unassembled WGS sequence"/>
</dbReference>
<dbReference type="OrthoDB" id="9761586at2"/>
<accession>A0A3N1MLT1</accession>
<protein>
    <submittedName>
        <fullName evidence="2">N-methylhydantoinase B</fullName>
    </submittedName>
</protein>
<evidence type="ECO:0000313" key="3">
    <source>
        <dbReference type="Proteomes" id="UP000278222"/>
    </source>
</evidence>
<dbReference type="GO" id="GO:0017168">
    <property type="term" value="F:5-oxoprolinase (ATP-hydrolyzing) activity"/>
    <property type="evidence" value="ECO:0007669"/>
    <property type="project" value="TreeGrafter"/>
</dbReference>
<proteinExistence type="predicted"/>
<dbReference type="InterPro" id="IPR003692">
    <property type="entry name" value="Hydantoinase_B"/>
</dbReference>
<dbReference type="InterPro" id="IPR045079">
    <property type="entry name" value="Oxoprolinase-like"/>
</dbReference>
<gene>
    <name evidence="2" type="ORF">EDC65_1143</name>
</gene>
<dbReference type="PANTHER" id="PTHR11365:SF23">
    <property type="entry name" value="HYPOTHETICAL 5-OXOPROLINASE (EUROFUNG)-RELATED"/>
    <property type="match status" value="1"/>
</dbReference>
<keyword evidence="3" id="KW-1185">Reference proteome</keyword>
<name>A0A3N1MLT1_9PROT</name>
<evidence type="ECO:0000259" key="1">
    <source>
        <dbReference type="Pfam" id="PF02538"/>
    </source>
</evidence>
<reference evidence="2 3" key="1">
    <citation type="submission" date="2018-11" db="EMBL/GenBank/DDBJ databases">
        <title>Genomic Encyclopedia of Type Strains, Phase IV (KMG-IV): sequencing the most valuable type-strain genomes for metagenomic binning, comparative biology and taxonomic classification.</title>
        <authorList>
            <person name="Goeker M."/>
        </authorList>
    </citation>
    <scope>NUCLEOTIDE SEQUENCE [LARGE SCALE GENOMIC DNA]</scope>
    <source>
        <strain evidence="2 3">DSM 5900</strain>
    </source>
</reference>
<sequence length="573" mass="61379">MNEIPAAGTRAVADDPFARDLVKNALATIADEMALTVARTARSFVVKEALDFSTALFDGKGELIAQGTCLPFHLGAMPFAVAAVMKEFGDRIGPGDLFMTNDPYDGSTHLPDIVLVKPIHADGVRVGFSAALAHMTDIGGRIPGGNASDSTEIYQEGLRIPPSRVHRAGVPDENLFRLIERNVRVPDKVLGDIRSLIAACGQGERGILDLVARYGAERFAWHCRDLLDYTERFTRAEIARLPKGTWNFVDHLDNDGISPDPIRFEVTLTIAGDEVTIDFTGTAPQVKGAINCVYPFTLSTALACVRSMVDLSIPNNAGYFRPIKVIAPEGTIVNPRAPAAVAARGITGIRIADTIFGALAQAVPDRIPACGANAPDVGVSFGGYGPDGRSHVFLEFLVGSWGGGPWRDGMDACTGTLVNYSNTPAEMIEAELPIAVDRYALVPDTGGAGKWRGGLAVDRHLRFKLDGATLQIRSDRRDHPPYGLEGGETGSPAWVDIRRADGRVDTFPQKFLTTVDAGDVLRVRLAGGGGHGSPLERDPELVLADVREGKVTPEHARAKYGLEIAGNPPRLRP</sequence>
<dbReference type="RefSeq" id="WP_123688662.1">
    <property type="nucleotide sequence ID" value="NZ_AP019700.1"/>
</dbReference>
<dbReference type="GO" id="GO:0006749">
    <property type="term" value="P:glutathione metabolic process"/>
    <property type="evidence" value="ECO:0007669"/>
    <property type="project" value="TreeGrafter"/>
</dbReference>
<feature type="domain" description="Hydantoinase B/oxoprolinase" evidence="1">
    <location>
        <begin position="15"/>
        <end position="534"/>
    </location>
</feature>
<evidence type="ECO:0000313" key="2">
    <source>
        <dbReference type="EMBL" id="ROQ01956.1"/>
    </source>
</evidence>